<dbReference type="OrthoDB" id="6784612at2759"/>
<feature type="region of interest" description="Disordered" evidence="1">
    <location>
        <begin position="394"/>
        <end position="426"/>
    </location>
</feature>
<dbReference type="KEGG" id="soy:115874530"/>
<feature type="compositionally biased region" description="Basic and acidic residues" evidence="1">
    <location>
        <begin position="1254"/>
        <end position="1264"/>
    </location>
</feature>
<feature type="compositionally biased region" description="Basic and acidic residues" evidence="1">
    <location>
        <begin position="1588"/>
        <end position="1601"/>
    </location>
</feature>
<dbReference type="InParanoid" id="A0A6J2X3P0"/>
<feature type="compositionally biased region" description="Low complexity" evidence="1">
    <location>
        <begin position="135"/>
        <end position="153"/>
    </location>
</feature>
<sequence>MNINPPKKVRKITQKPKSAPRNYEITKHFNPVIEFSSKSEIPEVNLQQSKDDIKPKNFPKRKPPVLKTIIAPKITKKEKSKTPQIINARCLKPQPKSSSSSSVDTKLDKFSDKARFKSKSFYSSQPSPTKKLNNSKTTLDKTSSSSKTSSLKSATDPVLLRNQQHAMLLKKEIANHKQQSINKYNKNLEGDDTHIRSLKNEISEGKSKDVNNKRALITELKTELAEYKRFNTFQVYSQRQLAASKNKIPEKQVVEAGTSAGSMRNFNIPETPSCCVPESLKKPGKKETSGIVFNDVSSFESSNERDSSTDENKKDLFKSKSHSRNQLFEDDVIKGKIQEANVLISRVKKALGRIRTIKPVNAEANTSSTTPNTSSSTDIENTIKKLKKQADELVKGTDSIKPHPDYTESEDKLPATPSTTVESEEEYHIDVCITPDKLKKTPTSVGRAGDCGSVPDFETRPRTRRNEAEDELIEEYGLSRYRSAPEVGQTDITSSFEVLQEKLRTISEATESATSGISTPKIQPSEALPVKKQYNCCGCNTDPLEQATKTVQACPKTAEIGVGVGMPCQGKCDFQMNFGSHLKTLSQSTQMLNSVAPKAKCLQSKHFGSQTVAMPNKKPKSCQKKTLPVQEIPPAEQKNTYAKNCNKIGLKEEHQNCVCLDSTLKKPKKPNLTVQRLPPVILHPALTKMMILNFSIYPQGNTENRMQNTENVCFLELDHSKLNILDSKHTKISVPQTQSSDKQPLSHSDSKLYSKSKDTTRNEHDPIREMMLRSFLIYDNPNRHLPDPLNHTSREKLSAIDVSVYKTYINPEGLKKHPRGKRNVDESKTVEDDYSYGFFGAADSPNKFSIFKAGQLEPRANQSKIGQESKTSQKGALTYQQEPERSQQEAFKYQPEPGTYQQGSKTSQQEAKMYQKESKIYQQKFTRSQEAPDAYQQRSKTSQQEAKMYQPEQKACQQECKMYQQEFTTSQEAPDAHQQRSKTSQQEAKMYQPEPEAYQQESKMYQQEFIRSQEVPGAYQQRSKTSQQEAKMYQQESKIYQQKFTRYQEAPKAHQQGSKMSQQEAKMYQPEQETYQQESKMYQQEFTRSQEAPDAYQQRSKTSQQGKMYQLEPETYQQESTRSQEAPDAYQQRSKTSQQPKFYQTEPEAYQQESKIYQQESTRSQEVSDAYQQRSQTSQQEAKMYQTEPEAYQQESTRSQEVPDAYQQRSNTSQQEAKMYQTEPEAYQQESKIYQQESTRSQEAPDAYQQRSKTSQEVKMHQTEPEAYQQESKMYQQESTSSQEAPDAYQQRSKTSQQAEMYQTEPEAYQQESKIYQQESTRSQEAPDAYQKGSKSSQQEAKMYQQEPKASRVNFDESRNRIEEVGRVISEPRASDEKSQFWIDDAALRISIMLPPVKPLSTIKCAIENLQGLSSVAHLPKDEHVTSMSTVSVPGEISGMNTRFTILPPRDHTASSVQLIVKESSGFIAKMMDDASDKALQVISQKSASEPTVQKAVSYKDEETIHSTGDILKTVLSSKPVSLSVTSSRIIKAKATLTDSVKNPTGSESKKTISSEIVQPSRITESEVLSQIYSDTDSQFPEVSEPLVPEREVSQEQKESTDYISTPSEITVTISYTDSNESAMVEMDKRSKDKSDTDPKKFLPATVSVGNEGKLGAGTKKLAPKNMSPISRVQEKLKTLDTSLSVPVLNIPPSKESEGTLQNFIKGLTLVTTDSNTTGQSQNLDVKSSKNDKNVNYCFVEGPSSPPLSLQFSPLQLAKNGRYKDEENLFAPTISLLPTPSQQTYTKHDTHSIRDKEIQRLRLLAIARNRLRRFSPDTSNSDTITTNSLSEGEIRCKHSVSNGELHLCNTRPIKSVRLKRNILTNKYDLLSSRKWRHFDFCDPTVTIEERRNHFNNWVTYYIKQQERINDSSNSSYSNNK</sequence>
<feature type="compositionally biased region" description="Polar residues" evidence="1">
    <location>
        <begin position="936"/>
        <end position="945"/>
    </location>
</feature>
<feature type="compositionally biased region" description="Basic and acidic residues" evidence="1">
    <location>
        <begin position="302"/>
        <end position="318"/>
    </location>
</feature>
<feature type="region of interest" description="Disordered" evidence="1">
    <location>
        <begin position="119"/>
        <end position="156"/>
    </location>
</feature>
<feature type="compositionally biased region" description="Polar residues" evidence="1">
    <location>
        <begin position="1151"/>
        <end position="1181"/>
    </location>
</feature>
<feature type="compositionally biased region" description="Polar residues" evidence="1">
    <location>
        <begin position="1020"/>
        <end position="1045"/>
    </location>
</feature>
<evidence type="ECO:0000313" key="3">
    <source>
        <dbReference type="RefSeq" id="XP_030745559.1"/>
    </source>
</evidence>
<feature type="compositionally biased region" description="Polar residues" evidence="1">
    <location>
        <begin position="1269"/>
        <end position="1301"/>
    </location>
</feature>
<feature type="compositionally biased region" description="Polar residues" evidence="1">
    <location>
        <begin position="1055"/>
        <end position="1064"/>
    </location>
</feature>
<organism evidence="2 3">
    <name type="scientific">Sitophilus oryzae</name>
    <name type="common">Rice weevil</name>
    <name type="synonym">Curculio oryzae</name>
    <dbReference type="NCBI Taxonomy" id="7048"/>
    <lineage>
        <taxon>Eukaryota</taxon>
        <taxon>Metazoa</taxon>
        <taxon>Ecdysozoa</taxon>
        <taxon>Arthropoda</taxon>
        <taxon>Hexapoda</taxon>
        <taxon>Insecta</taxon>
        <taxon>Pterygota</taxon>
        <taxon>Neoptera</taxon>
        <taxon>Endopterygota</taxon>
        <taxon>Coleoptera</taxon>
        <taxon>Polyphaga</taxon>
        <taxon>Cucujiformia</taxon>
        <taxon>Curculionidae</taxon>
        <taxon>Dryophthorinae</taxon>
        <taxon>Sitophilus</taxon>
    </lineage>
</organism>
<feature type="region of interest" description="Disordered" evidence="1">
    <location>
        <begin position="967"/>
        <end position="1358"/>
    </location>
</feature>
<gene>
    <name evidence="3" type="primary">LOC115874530</name>
</gene>
<keyword evidence="2" id="KW-1185">Reference proteome</keyword>
<feature type="compositionally biased region" description="Polar residues" evidence="1">
    <location>
        <begin position="1207"/>
        <end position="1216"/>
    </location>
</feature>
<feature type="compositionally biased region" description="Polar residues" evidence="1">
    <location>
        <begin position="860"/>
        <end position="881"/>
    </location>
</feature>
<feature type="region of interest" description="Disordered" evidence="1">
    <location>
        <begin position="1"/>
        <end position="21"/>
    </location>
</feature>
<feature type="compositionally biased region" description="Polar residues" evidence="1">
    <location>
        <begin position="1115"/>
        <end position="1124"/>
    </location>
</feature>
<feature type="compositionally biased region" description="Polar residues" evidence="1">
    <location>
        <begin position="1071"/>
        <end position="1090"/>
    </location>
</feature>
<protein>
    <submittedName>
        <fullName evidence="3">Uncharacterized protein LOC115874530</fullName>
    </submittedName>
</protein>
<accession>A0A6J2X3P0</accession>
<feature type="region of interest" description="Disordered" evidence="1">
    <location>
        <begin position="440"/>
        <end position="468"/>
    </location>
</feature>
<feature type="region of interest" description="Disordered" evidence="1">
    <location>
        <begin position="1576"/>
        <end position="1603"/>
    </location>
</feature>
<feature type="region of interest" description="Disordered" evidence="1">
    <location>
        <begin position="731"/>
        <end position="766"/>
    </location>
</feature>
<feature type="compositionally biased region" description="Basic and acidic residues" evidence="1">
    <location>
        <begin position="394"/>
        <end position="413"/>
    </location>
</feature>
<proteinExistence type="predicted"/>
<dbReference type="GeneID" id="115874530"/>
<feature type="compositionally biased region" description="Basic and acidic residues" evidence="1">
    <location>
        <begin position="457"/>
        <end position="467"/>
    </location>
</feature>
<name>A0A6J2X3P0_SITOR</name>
<feature type="compositionally biased region" description="Basic and acidic residues" evidence="1">
    <location>
        <begin position="748"/>
        <end position="766"/>
    </location>
</feature>
<feature type="region of interest" description="Disordered" evidence="1">
    <location>
        <begin position="859"/>
        <end position="954"/>
    </location>
</feature>
<feature type="compositionally biased region" description="Polar residues" evidence="1">
    <location>
        <begin position="899"/>
        <end position="910"/>
    </location>
</feature>
<feature type="compositionally biased region" description="Polar residues" evidence="1">
    <location>
        <begin position="120"/>
        <end position="134"/>
    </location>
</feature>
<feature type="compositionally biased region" description="Polar residues" evidence="1">
    <location>
        <begin position="1131"/>
        <end position="1142"/>
    </location>
</feature>
<dbReference type="RefSeq" id="XP_030745559.1">
    <property type="nucleotide sequence ID" value="XM_030889699.1"/>
</dbReference>
<feature type="compositionally biased region" description="Polar residues" evidence="1">
    <location>
        <begin position="920"/>
        <end position="929"/>
    </location>
</feature>
<feature type="region of interest" description="Disordered" evidence="1">
    <location>
        <begin position="69"/>
        <end position="107"/>
    </location>
</feature>
<feature type="compositionally biased region" description="Polar residues" evidence="1">
    <location>
        <begin position="733"/>
        <end position="747"/>
    </location>
</feature>
<evidence type="ECO:0000313" key="2">
    <source>
        <dbReference type="Proteomes" id="UP000504635"/>
    </source>
</evidence>
<evidence type="ECO:0000256" key="1">
    <source>
        <dbReference type="SAM" id="MobiDB-lite"/>
    </source>
</evidence>
<feature type="compositionally biased region" description="Polar residues" evidence="1">
    <location>
        <begin position="1097"/>
        <end position="1107"/>
    </location>
</feature>
<dbReference type="Proteomes" id="UP000504635">
    <property type="component" value="Unplaced"/>
</dbReference>
<feature type="compositionally biased region" description="Polar residues" evidence="1">
    <location>
        <begin position="1310"/>
        <end position="1324"/>
    </location>
</feature>
<feature type="compositionally biased region" description="Polar residues" evidence="1">
    <location>
        <begin position="1228"/>
        <end position="1242"/>
    </location>
</feature>
<feature type="region of interest" description="Disordered" evidence="1">
    <location>
        <begin position="297"/>
        <end position="318"/>
    </location>
</feature>
<reference evidence="3" key="1">
    <citation type="submission" date="2025-08" db="UniProtKB">
        <authorList>
            <consortium name="RefSeq"/>
        </authorList>
    </citation>
    <scope>IDENTIFICATION</scope>
    <source>
        <tissue evidence="3">Gonads</tissue>
    </source>
</reference>